<feature type="transmembrane region" description="Helical" evidence="7">
    <location>
        <begin position="252"/>
        <end position="275"/>
    </location>
</feature>
<dbReference type="STRING" id="479435.Kfla_3114"/>
<keyword evidence="4 7" id="KW-1133">Transmembrane helix</keyword>
<gene>
    <name evidence="8" type="ordered locus">Kfla_3114</name>
</gene>
<evidence type="ECO:0000256" key="6">
    <source>
        <dbReference type="SAM" id="MobiDB-lite"/>
    </source>
</evidence>
<evidence type="ECO:0000256" key="3">
    <source>
        <dbReference type="ARBA" id="ARBA00022692"/>
    </source>
</evidence>
<keyword evidence="9" id="KW-1185">Reference proteome</keyword>
<protein>
    <submittedName>
        <fullName evidence="8">Integral membrane protein TerC</fullName>
    </submittedName>
</protein>
<reference evidence="9" key="1">
    <citation type="submission" date="2009-09" db="EMBL/GenBank/DDBJ databases">
        <title>The complete genome of Kribbella flavida DSM 17836.</title>
        <authorList>
            <consortium name="US DOE Joint Genome Institute (JGI-PGF)"/>
            <person name="Lucas S."/>
            <person name="Copeland A."/>
            <person name="Lapidus A."/>
            <person name="Glavina del Rio T."/>
            <person name="Dalin E."/>
            <person name="Tice H."/>
            <person name="Bruce D."/>
            <person name="Goodwin L."/>
            <person name="Pitluck S."/>
            <person name="Kyrpides N."/>
            <person name="Mavromatis K."/>
            <person name="Ivanova N."/>
            <person name="Saunders E."/>
            <person name="Brettin T."/>
            <person name="Detter J.C."/>
            <person name="Han C."/>
            <person name="Larimer F."/>
            <person name="Land M."/>
            <person name="Hauser L."/>
            <person name="Markowitz V."/>
            <person name="Cheng J.-F."/>
            <person name="Hugenholtz P."/>
            <person name="Woyke T."/>
            <person name="Wu D."/>
            <person name="Pukall R."/>
            <person name="Klenk H.-P."/>
            <person name="Eisen J.A."/>
        </authorList>
    </citation>
    <scope>NUCLEOTIDE SEQUENCE [LARGE SCALE GENOMIC DNA]</scope>
    <source>
        <strain evidence="9">DSM 17836 / JCM 10339 / NBRC 14399</strain>
    </source>
</reference>
<comment type="subcellular location">
    <subcellularLocation>
        <location evidence="1">Membrane</location>
        <topology evidence="1">Multi-pass membrane protein</topology>
    </subcellularLocation>
</comment>
<dbReference type="GO" id="GO:0016020">
    <property type="term" value="C:membrane"/>
    <property type="evidence" value="ECO:0007669"/>
    <property type="project" value="UniProtKB-SubCell"/>
</dbReference>
<dbReference type="AlphaFoldDB" id="D2Q353"/>
<feature type="compositionally biased region" description="Basic and acidic residues" evidence="6">
    <location>
        <begin position="355"/>
        <end position="367"/>
    </location>
</feature>
<sequence>MHVHDYVWYITVGLLLALLAFDVFIIGRRPHEPTTRESATAIAFYVGLAIAFGLGVWAFSGGRYAGEFFAGWLTEYSLSVDNLFIFLIIMARFQVPRKYQQTALLIGIILALIFRGVFIAVGAAAINQFSWIFYLFGAFLVYTAVHLAMQGENDDEDYKENAVIRFAKKRLNATDEYNGVKLTVIKNGKRLVTPMAIVIIALGTTDLLFALDSIPAIYGLTQEPFLVFTANVFALMGLRQLYFLLGDLLRRLIYLSIGLSVVLAFIGVKLVLHAMHVNELSFINGGEHIKWAPEIPIWFSLGFIIITLGITTVLSLYKSRSLKAAEVANGTSNGQSVAGAAGGGELDEATTAARPQDDVDPATKAEIDGLPEPHQTDVKKP</sequence>
<keyword evidence="5 7" id="KW-0472">Membrane</keyword>
<dbReference type="EMBL" id="CP001736">
    <property type="protein sequence ID" value="ADB32178.1"/>
    <property type="molecule type" value="Genomic_DNA"/>
</dbReference>
<dbReference type="PANTHER" id="PTHR30238:SF0">
    <property type="entry name" value="THYLAKOID MEMBRANE PROTEIN TERC, CHLOROPLASTIC"/>
    <property type="match status" value="1"/>
</dbReference>
<feature type="transmembrane region" description="Helical" evidence="7">
    <location>
        <begin position="191"/>
        <end position="218"/>
    </location>
</feature>
<keyword evidence="3 7" id="KW-0812">Transmembrane</keyword>
<dbReference type="RefSeq" id="WP_012920734.1">
    <property type="nucleotide sequence ID" value="NC_013729.1"/>
</dbReference>
<evidence type="ECO:0000256" key="1">
    <source>
        <dbReference type="ARBA" id="ARBA00004141"/>
    </source>
</evidence>
<accession>D2Q353</accession>
<feature type="transmembrane region" description="Helical" evidence="7">
    <location>
        <begin position="39"/>
        <end position="60"/>
    </location>
</feature>
<feature type="transmembrane region" description="Helical" evidence="7">
    <location>
        <begin position="131"/>
        <end position="149"/>
    </location>
</feature>
<feature type="transmembrane region" description="Helical" evidence="7">
    <location>
        <begin position="224"/>
        <end position="245"/>
    </location>
</feature>
<feature type="transmembrane region" description="Helical" evidence="7">
    <location>
        <begin position="6"/>
        <end position="27"/>
    </location>
</feature>
<feature type="transmembrane region" description="Helical" evidence="7">
    <location>
        <begin position="295"/>
        <end position="317"/>
    </location>
</feature>
<proteinExistence type="inferred from homology"/>
<dbReference type="InterPro" id="IPR022369">
    <property type="entry name" value="Integral_membrane_TerC_rswitch"/>
</dbReference>
<feature type="region of interest" description="Disordered" evidence="6">
    <location>
        <begin position="333"/>
        <end position="381"/>
    </location>
</feature>
<evidence type="ECO:0000313" key="9">
    <source>
        <dbReference type="Proteomes" id="UP000007967"/>
    </source>
</evidence>
<feature type="transmembrane region" description="Helical" evidence="7">
    <location>
        <begin position="103"/>
        <end position="125"/>
    </location>
</feature>
<dbReference type="PANTHER" id="PTHR30238">
    <property type="entry name" value="MEMBRANE BOUND PREDICTED REDOX MODULATOR"/>
    <property type="match status" value="1"/>
</dbReference>
<dbReference type="KEGG" id="kfl:Kfla_3114"/>
<dbReference type="Proteomes" id="UP000007967">
    <property type="component" value="Chromosome"/>
</dbReference>
<reference evidence="8 9" key="2">
    <citation type="journal article" date="2010" name="Stand. Genomic Sci.">
        <title>Complete genome sequence of Kribbella flavida type strain (IFO 14399).</title>
        <authorList>
            <person name="Pukall R."/>
            <person name="Lapidus A."/>
            <person name="Glavina Del Rio T."/>
            <person name="Copeland A."/>
            <person name="Tice H."/>
            <person name="Cheng J.-F."/>
            <person name="Lucas S."/>
            <person name="Chen F."/>
            <person name="Nolan M."/>
            <person name="LaButti K."/>
            <person name="Pati A."/>
            <person name="Ivanova N."/>
            <person name="Mavrommatis K."/>
            <person name="Mikhailova N."/>
            <person name="Pitluck S."/>
            <person name="Bruce D."/>
            <person name="Goodwin L."/>
            <person name="Land M."/>
            <person name="Hauser L."/>
            <person name="Chang Y.-J."/>
            <person name="Jeffries C.D."/>
            <person name="Chen A."/>
            <person name="Palaniappan K."/>
            <person name="Chain P."/>
            <person name="Rohde M."/>
            <person name="Goeker M."/>
            <person name="Bristow J."/>
            <person name="Eisen J.A."/>
            <person name="Markowitz V."/>
            <person name="Hugenholtz P."/>
            <person name="Kyrpides N.C."/>
            <person name="Klenk H.-P."/>
            <person name="Brettin T."/>
        </authorList>
    </citation>
    <scope>NUCLEOTIDE SEQUENCE [LARGE SCALE GENOMIC DNA]</scope>
    <source>
        <strain evidence="9">DSM 17836 / JCM 10339 / NBRC 14399</strain>
    </source>
</reference>
<comment type="similarity">
    <text evidence="2">Belongs to the TerC family.</text>
</comment>
<feature type="transmembrane region" description="Helical" evidence="7">
    <location>
        <begin position="72"/>
        <end position="91"/>
    </location>
</feature>
<dbReference type="NCBIfam" id="TIGR03718">
    <property type="entry name" value="R_switched_Alx"/>
    <property type="match status" value="1"/>
</dbReference>
<organism evidence="8 9">
    <name type="scientific">Kribbella flavida (strain DSM 17836 / JCM 10339 / NBRC 14399)</name>
    <dbReference type="NCBI Taxonomy" id="479435"/>
    <lineage>
        <taxon>Bacteria</taxon>
        <taxon>Bacillati</taxon>
        <taxon>Actinomycetota</taxon>
        <taxon>Actinomycetes</taxon>
        <taxon>Propionibacteriales</taxon>
        <taxon>Kribbellaceae</taxon>
        <taxon>Kribbella</taxon>
    </lineage>
</organism>
<dbReference type="eggNOG" id="COG0861">
    <property type="taxonomic scope" value="Bacteria"/>
</dbReference>
<dbReference type="HOGENOM" id="CLU_045644_0_1_11"/>
<evidence type="ECO:0000256" key="2">
    <source>
        <dbReference type="ARBA" id="ARBA00007511"/>
    </source>
</evidence>
<evidence type="ECO:0000256" key="4">
    <source>
        <dbReference type="ARBA" id="ARBA00022989"/>
    </source>
</evidence>
<evidence type="ECO:0000256" key="7">
    <source>
        <dbReference type="SAM" id="Phobius"/>
    </source>
</evidence>
<dbReference type="Pfam" id="PF03741">
    <property type="entry name" value="TerC"/>
    <property type="match status" value="1"/>
</dbReference>
<dbReference type="InterPro" id="IPR005496">
    <property type="entry name" value="Integral_membrane_TerC"/>
</dbReference>
<evidence type="ECO:0000256" key="5">
    <source>
        <dbReference type="ARBA" id="ARBA00023136"/>
    </source>
</evidence>
<name>D2Q353_KRIFD</name>
<evidence type="ECO:0000313" key="8">
    <source>
        <dbReference type="EMBL" id="ADB32178.1"/>
    </source>
</evidence>